<evidence type="ECO:0000313" key="2">
    <source>
        <dbReference type="EMBL" id="SHL28475.1"/>
    </source>
</evidence>
<organism evidence="2 3">
    <name type="scientific">Chryseobacterium contaminans</name>
    <dbReference type="NCBI Taxonomy" id="1423959"/>
    <lineage>
        <taxon>Bacteria</taxon>
        <taxon>Pseudomonadati</taxon>
        <taxon>Bacteroidota</taxon>
        <taxon>Flavobacteriia</taxon>
        <taxon>Flavobacteriales</taxon>
        <taxon>Weeksellaceae</taxon>
        <taxon>Chryseobacterium group</taxon>
        <taxon>Chryseobacterium</taxon>
    </lineage>
</organism>
<dbReference type="EMBL" id="FRBM01000003">
    <property type="protein sequence ID" value="SHL28475.1"/>
    <property type="molecule type" value="Genomic_DNA"/>
</dbReference>
<accession>A0A1M6ZDP2</accession>
<dbReference type="Proteomes" id="UP000184069">
    <property type="component" value="Unassembled WGS sequence"/>
</dbReference>
<name>A0A1M6ZDP2_9FLAO</name>
<evidence type="ECO:0000256" key="1">
    <source>
        <dbReference type="SAM" id="SignalP"/>
    </source>
</evidence>
<sequence>MKKRFVFTLCLAVSFMVRSQVGINTTNPRSTLDINGDLTIRNELKVGGTATTAGIPGSDKYLLVSQGPNMAPQWKASKVGFYEAGEYRIIESRFTTDQVGINFGNVSPGDGVATSTTGETLTQASPKWTEIPGLATNFNISNADNRVNLNFQTGIEMSDVGTLDSQFVRFVCGIFVDNILVSLRSDQINGVYGKGNKNQSIFTLNYIIQNLAVGSHVAKVGCRRITSSNNGYHFAIGRTTTDGTQVANNFMLGSILKFNTHEKVIVNN</sequence>
<gene>
    <name evidence="2" type="ORF">SAMN05444407_103187</name>
</gene>
<protein>
    <submittedName>
        <fullName evidence="2">Uncharacterized protein</fullName>
    </submittedName>
</protein>
<dbReference type="OrthoDB" id="1273065at2"/>
<reference evidence="2 3" key="1">
    <citation type="submission" date="2016-11" db="EMBL/GenBank/DDBJ databases">
        <authorList>
            <person name="Jaros S."/>
            <person name="Januszkiewicz K."/>
            <person name="Wedrychowicz H."/>
        </authorList>
    </citation>
    <scope>NUCLEOTIDE SEQUENCE [LARGE SCALE GENOMIC DNA]</scope>
    <source>
        <strain evidence="2 3">DSM 27621</strain>
    </source>
</reference>
<dbReference type="AlphaFoldDB" id="A0A1M6ZDP2"/>
<dbReference type="RefSeq" id="WP_073300178.1">
    <property type="nucleotide sequence ID" value="NZ_FRBM01000003.1"/>
</dbReference>
<proteinExistence type="predicted"/>
<keyword evidence="1" id="KW-0732">Signal</keyword>
<feature type="signal peptide" evidence="1">
    <location>
        <begin position="1"/>
        <end position="19"/>
    </location>
</feature>
<evidence type="ECO:0000313" key="3">
    <source>
        <dbReference type="Proteomes" id="UP000184069"/>
    </source>
</evidence>
<feature type="chain" id="PRO_5013065212" evidence="1">
    <location>
        <begin position="20"/>
        <end position="268"/>
    </location>
</feature>
<dbReference type="STRING" id="1423959.SAMN05444407_103187"/>